<protein>
    <submittedName>
        <fullName evidence="1">Nucleoid-associated protein</fullName>
    </submittedName>
</protein>
<accession>A0A3N4GCI0</accession>
<dbReference type="Proteomes" id="UP000273977">
    <property type="component" value="Unassembled WGS sequence"/>
</dbReference>
<dbReference type="Pfam" id="PF04245">
    <property type="entry name" value="NA37"/>
    <property type="match status" value="1"/>
</dbReference>
<keyword evidence="2" id="KW-1185">Reference proteome</keyword>
<dbReference type="RefSeq" id="WP_123780009.1">
    <property type="nucleotide sequence ID" value="NZ_RKMG01000014.1"/>
</dbReference>
<reference evidence="1 2" key="1">
    <citation type="submission" date="2018-11" db="EMBL/GenBank/DDBJ databases">
        <title>Aerococcus sp. SJQ22, whole genome shotgun sequence.</title>
        <authorList>
            <person name="Sun L."/>
            <person name="Gao X."/>
            <person name="Chen W."/>
            <person name="Huang K."/>
        </authorList>
    </citation>
    <scope>NUCLEOTIDE SEQUENCE [LARGE SCALE GENOMIC DNA]</scope>
    <source>
        <strain evidence="1 2">SJQ22</strain>
    </source>
</reference>
<dbReference type="AlphaFoldDB" id="A0A3N4GCI0"/>
<dbReference type="GO" id="GO:0009295">
    <property type="term" value="C:nucleoid"/>
    <property type="evidence" value="ECO:0007669"/>
    <property type="project" value="InterPro"/>
</dbReference>
<comment type="caution">
    <text evidence="1">The sequence shown here is derived from an EMBL/GenBank/DDBJ whole genome shotgun (WGS) entry which is preliminary data.</text>
</comment>
<organism evidence="1 2">
    <name type="scientific">Aerococcus agrisoli</name>
    <dbReference type="NCBI Taxonomy" id="2487350"/>
    <lineage>
        <taxon>Bacteria</taxon>
        <taxon>Bacillati</taxon>
        <taxon>Bacillota</taxon>
        <taxon>Bacilli</taxon>
        <taxon>Lactobacillales</taxon>
        <taxon>Aerococcaceae</taxon>
        <taxon>Aerococcus</taxon>
    </lineage>
</organism>
<evidence type="ECO:0000313" key="2">
    <source>
        <dbReference type="Proteomes" id="UP000273977"/>
    </source>
</evidence>
<gene>
    <name evidence="1" type="ORF">EF384_05385</name>
</gene>
<evidence type="ECO:0000313" key="1">
    <source>
        <dbReference type="EMBL" id="RPA60513.1"/>
    </source>
</evidence>
<dbReference type="InterPro" id="IPR007358">
    <property type="entry name" value="Nucleoid_associated_NdpA"/>
</dbReference>
<dbReference type="OrthoDB" id="3171075at2"/>
<name>A0A3N4GCI0_9LACT</name>
<dbReference type="EMBL" id="RKMG01000014">
    <property type="protein sequence ID" value="RPA60513.1"/>
    <property type="molecule type" value="Genomic_DNA"/>
</dbReference>
<sequence>MIRIDAAVLHIFDTNTNEAVLSQTFLDYKAQYMIEYIEKMMGKIMYTSQQKVGKLPDRSPVKEIVQNMQTPEDFLFGTQKLTNRFYNFVKVNPDIKPADLLWAGFWLDEEYFVGMFKLNHNESYTHYVEYEEDSLKNDLIINRAILPSPTQAIDEGFLYCVGTEEYFLIEKKHLIEEYGERINYFSEIFLDIQTNPSMKESVNIIKKAIAKTAKKFGEDDYQDLAEVKQILHDTIHENQAIDNKMIADAMYGDNFSRKQAYFEETKESGLADETPYMPELLGNNMQRQKFKFENGIELSIPLDLFNDPDVVEIKNNPDGTLSVEIKNIEKIKNMF</sequence>
<proteinExistence type="predicted"/>